<dbReference type="EC" id="1.1.1.47" evidence="3"/>
<proteinExistence type="inferred from homology"/>
<dbReference type="PRINTS" id="PR00081">
    <property type="entry name" value="GDHRDH"/>
</dbReference>
<dbReference type="SUPFAM" id="SSF51735">
    <property type="entry name" value="NAD(P)-binding Rossmann-fold domains"/>
    <property type="match status" value="1"/>
</dbReference>
<dbReference type="Pfam" id="PF13561">
    <property type="entry name" value="adh_short_C2"/>
    <property type="match status" value="1"/>
</dbReference>
<evidence type="ECO:0000256" key="2">
    <source>
        <dbReference type="ARBA" id="ARBA00023002"/>
    </source>
</evidence>
<dbReference type="FunFam" id="3.40.50.720:FF:000084">
    <property type="entry name" value="Short-chain dehydrogenase reductase"/>
    <property type="match status" value="1"/>
</dbReference>
<dbReference type="PANTHER" id="PTHR43639">
    <property type="entry name" value="OXIDOREDUCTASE, SHORT-CHAIN DEHYDROGENASE/REDUCTASE FAMILY (AFU_ORTHOLOGUE AFUA_5G02870)"/>
    <property type="match status" value="1"/>
</dbReference>
<gene>
    <name evidence="3" type="primary">gdhI_1</name>
    <name evidence="3" type="ORF">ETAA8_05660</name>
</gene>
<name>A0A517Y5I0_9BACT</name>
<dbReference type="KEGG" id="aagg:ETAA8_05660"/>
<evidence type="ECO:0000256" key="1">
    <source>
        <dbReference type="ARBA" id="ARBA00006484"/>
    </source>
</evidence>
<dbReference type="AlphaFoldDB" id="A0A517Y5I0"/>
<sequence>MSDVDLRGEVAVVTGASLGIGEATAVAFARAGASVIVNYRSHREQAEKVVAECEQVGGKAIAIAADVADQAAVEGLVDAAVKNFGKLTIAVSNAAYSDREVFYQADMVGFKRTVDVTMWGAFYLMRAATQQMIKQGGGGSIVLVSSPHAFIPAPRAMAYNMSKAAIEHAARTAAIEVAEHRIRINVIQPGWTDTPGERKFASEDTLQTAGAKIPLGRLGTPQEMAEGILYLANPKNTYLTGAALLIDGGISLPWWANRGSAAPG</sequence>
<organism evidence="3 4">
    <name type="scientific">Anatilimnocola aggregata</name>
    <dbReference type="NCBI Taxonomy" id="2528021"/>
    <lineage>
        <taxon>Bacteria</taxon>
        <taxon>Pseudomonadati</taxon>
        <taxon>Planctomycetota</taxon>
        <taxon>Planctomycetia</taxon>
        <taxon>Pirellulales</taxon>
        <taxon>Pirellulaceae</taxon>
        <taxon>Anatilimnocola</taxon>
    </lineage>
</organism>
<reference evidence="3 4" key="1">
    <citation type="submission" date="2019-02" db="EMBL/GenBank/DDBJ databases">
        <title>Deep-cultivation of Planctomycetes and their phenomic and genomic characterization uncovers novel biology.</title>
        <authorList>
            <person name="Wiegand S."/>
            <person name="Jogler M."/>
            <person name="Boedeker C."/>
            <person name="Pinto D."/>
            <person name="Vollmers J."/>
            <person name="Rivas-Marin E."/>
            <person name="Kohn T."/>
            <person name="Peeters S.H."/>
            <person name="Heuer A."/>
            <person name="Rast P."/>
            <person name="Oberbeckmann S."/>
            <person name="Bunk B."/>
            <person name="Jeske O."/>
            <person name="Meyerdierks A."/>
            <person name="Storesund J.E."/>
            <person name="Kallscheuer N."/>
            <person name="Luecker S."/>
            <person name="Lage O.M."/>
            <person name="Pohl T."/>
            <person name="Merkel B.J."/>
            <person name="Hornburger P."/>
            <person name="Mueller R.-W."/>
            <person name="Bruemmer F."/>
            <person name="Labrenz M."/>
            <person name="Spormann A.M."/>
            <person name="Op den Camp H."/>
            <person name="Overmann J."/>
            <person name="Amann R."/>
            <person name="Jetten M.S.M."/>
            <person name="Mascher T."/>
            <person name="Medema M.H."/>
            <person name="Devos D.P."/>
            <person name="Kaster A.-K."/>
            <person name="Ovreas L."/>
            <person name="Rohde M."/>
            <person name="Galperin M.Y."/>
            <person name="Jogler C."/>
        </authorList>
    </citation>
    <scope>NUCLEOTIDE SEQUENCE [LARGE SCALE GENOMIC DNA]</scope>
    <source>
        <strain evidence="3 4">ETA_A8</strain>
    </source>
</reference>
<dbReference type="EMBL" id="CP036274">
    <property type="protein sequence ID" value="QDU25497.1"/>
    <property type="molecule type" value="Genomic_DNA"/>
</dbReference>
<protein>
    <submittedName>
        <fullName evidence="3">Glucose 1-dehydrogenase 1</fullName>
        <ecNumber evidence="3">1.1.1.47</ecNumber>
    </submittedName>
</protein>
<dbReference type="InterPro" id="IPR036291">
    <property type="entry name" value="NAD(P)-bd_dom_sf"/>
</dbReference>
<dbReference type="RefSeq" id="WP_145084526.1">
    <property type="nucleotide sequence ID" value="NZ_CP036274.1"/>
</dbReference>
<dbReference type="Proteomes" id="UP000315017">
    <property type="component" value="Chromosome"/>
</dbReference>
<keyword evidence="2 3" id="KW-0560">Oxidoreductase</keyword>
<evidence type="ECO:0000313" key="3">
    <source>
        <dbReference type="EMBL" id="QDU25497.1"/>
    </source>
</evidence>
<accession>A0A517Y5I0</accession>
<dbReference type="InterPro" id="IPR002347">
    <property type="entry name" value="SDR_fam"/>
</dbReference>
<keyword evidence="4" id="KW-1185">Reference proteome</keyword>
<dbReference type="OrthoDB" id="9804774at2"/>
<evidence type="ECO:0000313" key="4">
    <source>
        <dbReference type="Proteomes" id="UP000315017"/>
    </source>
</evidence>
<dbReference type="Gene3D" id="3.40.50.720">
    <property type="entry name" value="NAD(P)-binding Rossmann-like Domain"/>
    <property type="match status" value="1"/>
</dbReference>
<dbReference type="GO" id="GO:0047936">
    <property type="term" value="F:glucose 1-dehydrogenase [NAD(P)+] activity"/>
    <property type="evidence" value="ECO:0007669"/>
    <property type="project" value="UniProtKB-EC"/>
</dbReference>
<dbReference type="PANTHER" id="PTHR43639:SF1">
    <property type="entry name" value="SHORT-CHAIN DEHYDROGENASE_REDUCTASE FAMILY PROTEIN"/>
    <property type="match status" value="1"/>
</dbReference>
<comment type="similarity">
    <text evidence="1">Belongs to the short-chain dehydrogenases/reductases (SDR) family.</text>
</comment>